<evidence type="ECO:0000313" key="1">
    <source>
        <dbReference type="EMBL" id="GAK58224.1"/>
    </source>
</evidence>
<evidence type="ECO:0008006" key="3">
    <source>
        <dbReference type="Google" id="ProtNLM"/>
    </source>
</evidence>
<organism evidence="1">
    <name type="scientific">Vecturithrix granuli</name>
    <dbReference type="NCBI Taxonomy" id="1499967"/>
    <lineage>
        <taxon>Bacteria</taxon>
        <taxon>Candidatus Moduliflexota</taxon>
        <taxon>Candidatus Vecturitrichia</taxon>
        <taxon>Candidatus Vecturitrichales</taxon>
        <taxon>Candidatus Vecturitrichaceae</taxon>
        <taxon>Candidatus Vecturithrix</taxon>
    </lineage>
</organism>
<dbReference type="Gene3D" id="2.180.10.10">
    <property type="entry name" value="RHS repeat-associated core"/>
    <property type="match status" value="1"/>
</dbReference>
<gene>
    <name evidence="1" type="ORF">U27_05197</name>
</gene>
<dbReference type="Proteomes" id="UP000030661">
    <property type="component" value="Unassembled WGS sequence"/>
</dbReference>
<keyword evidence="2" id="KW-1185">Reference proteome</keyword>
<evidence type="ECO:0000313" key="2">
    <source>
        <dbReference type="Proteomes" id="UP000030661"/>
    </source>
</evidence>
<reference evidence="1" key="1">
    <citation type="journal article" date="2015" name="PeerJ">
        <title>First genomic representation of candidate bacterial phylum KSB3 points to enhanced environmental sensing as a trigger of wastewater bulking.</title>
        <authorList>
            <person name="Sekiguchi Y."/>
            <person name="Ohashi A."/>
            <person name="Parks D.H."/>
            <person name="Yamauchi T."/>
            <person name="Tyson G.W."/>
            <person name="Hugenholtz P."/>
        </authorList>
    </citation>
    <scope>NUCLEOTIDE SEQUENCE [LARGE SCALE GENOMIC DNA]</scope>
</reference>
<name>A0A081C0W9_VECG1</name>
<dbReference type="STRING" id="1499967.U27_05197"/>
<sequence>MKQFIAIILIIVFGLLGVFVPAAQAEQVTYRYDDMQRLTRAEYTSGLILAYTYDKMGNRLNQQARSGVLLTVNVTGSGTVTSDPTGIDCRANCSEVFAPGTEVTLQTVPDEGKGVSRLFGRRV</sequence>
<proteinExistence type="predicted"/>
<dbReference type="EMBL" id="DF820467">
    <property type="protein sequence ID" value="GAK58224.1"/>
    <property type="molecule type" value="Genomic_DNA"/>
</dbReference>
<dbReference type="AlphaFoldDB" id="A0A081C0W9"/>
<protein>
    <recommendedName>
        <fullName evidence="3">YD repeat protein</fullName>
    </recommendedName>
</protein>
<accession>A0A081C0W9</accession>
<dbReference type="HOGENOM" id="CLU_2010757_0_0_0"/>